<gene>
    <name evidence="2" type="ORF">Agub_g15944</name>
</gene>
<proteinExistence type="predicted"/>
<dbReference type="AlphaFoldDB" id="A0AAD3HUK1"/>
<feature type="compositionally biased region" description="Low complexity" evidence="1">
    <location>
        <begin position="358"/>
        <end position="367"/>
    </location>
</feature>
<evidence type="ECO:0000313" key="3">
    <source>
        <dbReference type="Proteomes" id="UP001054857"/>
    </source>
</evidence>
<organism evidence="2 3">
    <name type="scientific">Astrephomene gubernaculifera</name>
    <dbReference type="NCBI Taxonomy" id="47775"/>
    <lineage>
        <taxon>Eukaryota</taxon>
        <taxon>Viridiplantae</taxon>
        <taxon>Chlorophyta</taxon>
        <taxon>core chlorophytes</taxon>
        <taxon>Chlorophyceae</taxon>
        <taxon>CS clade</taxon>
        <taxon>Chlamydomonadales</taxon>
        <taxon>Astrephomenaceae</taxon>
        <taxon>Astrephomene</taxon>
    </lineage>
</organism>
<feature type="compositionally biased region" description="Low complexity" evidence="1">
    <location>
        <begin position="241"/>
        <end position="279"/>
    </location>
</feature>
<feature type="non-terminal residue" evidence="2">
    <location>
        <position position="1"/>
    </location>
</feature>
<feature type="non-terminal residue" evidence="2">
    <location>
        <position position="381"/>
    </location>
</feature>
<feature type="compositionally biased region" description="Low complexity" evidence="1">
    <location>
        <begin position="189"/>
        <end position="203"/>
    </location>
</feature>
<name>A0AAD3HUK1_9CHLO</name>
<evidence type="ECO:0000313" key="2">
    <source>
        <dbReference type="EMBL" id="GFR53195.1"/>
    </source>
</evidence>
<evidence type="ECO:0000256" key="1">
    <source>
        <dbReference type="SAM" id="MobiDB-lite"/>
    </source>
</evidence>
<feature type="compositionally biased region" description="Low complexity" evidence="1">
    <location>
        <begin position="304"/>
        <end position="341"/>
    </location>
</feature>
<dbReference type="Proteomes" id="UP001054857">
    <property type="component" value="Unassembled WGS sequence"/>
</dbReference>
<feature type="compositionally biased region" description="Basic and acidic residues" evidence="1">
    <location>
        <begin position="345"/>
        <end position="356"/>
    </location>
</feature>
<protein>
    <submittedName>
        <fullName evidence="2">Uncharacterized protein</fullName>
    </submittedName>
</protein>
<feature type="region of interest" description="Disordered" evidence="1">
    <location>
        <begin position="185"/>
        <end position="381"/>
    </location>
</feature>
<sequence length="381" mass="39743">GRSLARLVELWDYEGSLSAEERRKIRGALLREVGRMYRQLALQQGAAAAGGGVAVSYGRGAGPSWEEAFAQVMTAQQQTTAALLDLLAQCQAALDELRFQAGFAGTATAAGGYPYGDGGSMAAGGGGGEVEAAGGGGEGRGGAGARRALLLLREAEAEEERQRAMRREREEVLAEFREAALLRSRRSPARPALKPALKSALKRPTSQSQPHNNQPDGDGGGSSSEAAPVCMDMEGALEDAGPSSSSFPSSSQQQQQPLLQRRGSLSPSSFSRWRSARSSPTPPEVLERLERARKGVVAGPVKRPVTPGPASAAATPAVPEAAGAAAAAGTGTGTAVRARSAPLPYERRAMSVDRARPHQQQHQQQQQRAGSMAGEEEVASE</sequence>
<accession>A0AAD3HUK1</accession>
<keyword evidence="3" id="KW-1185">Reference proteome</keyword>
<feature type="compositionally biased region" description="Polar residues" evidence="1">
    <location>
        <begin position="204"/>
        <end position="215"/>
    </location>
</feature>
<reference evidence="2 3" key="1">
    <citation type="journal article" date="2021" name="Sci. Rep.">
        <title>Genome sequencing of the multicellular alga Astrephomene provides insights into convergent evolution of germ-soma differentiation.</title>
        <authorList>
            <person name="Yamashita S."/>
            <person name="Yamamoto K."/>
            <person name="Matsuzaki R."/>
            <person name="Suzuki S."/>
            <person name="Yamaguchi H."/>
            <person name="Hirooka S."/>
            <person name="Minakuchi Y."/>
            <person name="Miyagishima S."/>
            <person name="Kawachi M."/>
            <person name="Toyoda A."/>
            <person name="Nozaki H."/>
        </authorList>
    </citation>
    <scope>NUCLEOTIDE SEQUENCE [LARGE SCALE GENOMIC DNA]</scope>
    <source>
        <strain evidence="2 3">NIES-4017</strain>
    </source>
</reference>
<dbReference type="EMBL" id="BMAR01000096">
    <property type="protein sequence ID" value="GFR53195.1"/>
    <property type="molecule type" value="Genomic_DNA"/>
</dbReference>
<comment type="caution">
    <text evidence="2">The sequence shown here is derived from an EMBL/GenBank/DDBJ whole genome shotgun (WGS) entry which is preliminary data.</text>
</comment>